<evidence type="ECO:0008006" key="4">
    <source>
        <dbReference type="Google" id="ProtNLM"/>
    </source>
</evidence>
<keyword evidence="1" id="KW-0812">Transmembrane</keyword>
<reference evidence="2 3" key="1">
    <citation type="submission" date="2015-01" db="EMBL/GenBank/DDBJ databases">
        <title>Comparative genomics of the lactic acid bacteria isolated from the honey bee gut.</title>
        <authorList>
            <person name="Ellegaard K.M."/>
            <person name="Tamarit D."/>
            <person name="Javelind E."/>
            <person name="Olofsson T."/>
            <person name="Andersson S.G."/>
            <person name="Vasquez A."/>
        </authorList>
    </citation>
    <scope>NUCLEOTIDE SEQUENCE [LARGE SCALE GENOMIC DNA]</scope>
    <source>
        <strain evidence="2 3">Bin4</strain>
    </source>
</reference>
<feature type="transmembrane region" description="Helical" evidence="1">
    <location>
        <begin position="62"/>
        <end position="85"/>
    </location>
</feature>
<sequence length="196" mass="22426">MTLKIEEGDNLRKTSKWLLVLLLLLISPIPIYSLWANADVITTWGHFAIPALPDLNVYLRTYIFIASAIFIVVWLIYLLMVLFRATNKKFNLIKKSYGQVQVSSKAINNFIIASLKDEPLLNNPKVSSKLTNRQLNIKIDGQLLAGEHAQQQFEQYLEQLHHNLQQLLGIQQKPVINIRFNGYQTKAAGSPKMRVQ</sequence>
<evidence type="ECO:0000313" key="3">
    <source>
        <dbReference type="Proteomes" id="UP000033558"/>
    </source>
</evidence>
<organism evidence="2 3">
    <name type="scientific">Bombilactobacillus mellifer</name>
    <dbReference type="NCBI Taxonomy" id="1218492"/>
    <lineage>
        <taxon>Bacteria</taxon>
        <taxon>Bacillati</taxon>
        <taxon>Bacillota</taxon>
        <taxon>Bacilli</taxon>
        <taxon>Lactobacillales</taxon>
        <taxon>Lactobacillaceae</taxon>
        <taxon>Bombilactobacillus</taxon>
    </lineage>
</organism>
<keyword evidence="3" id="KW-1185">Reference proteome</keyword>
<evidence type="ECO:0000256" key="1">
    <source>
        <dbReference type="SAM" id="Phobius"/>
    </source>
</evidence>
<protein>
    <recommendedName>
        <fullName evidence="4">Alkaline shock response membrane anchor protein AmaP</fullName>
    </recommendedName>
</protein>
<dbReference type="PATRIC" id="fig|1218492.5.peg.1596"/>
<comment type="caution">
    <text evidence="2">The sequence shown here is derived from an EMBL/GenBank/DDBJ whole genome shotgun (WGS) entry which is preliminary data.</text>
</comment>
<keyword evidence="1" id="KW-1133">Transmembrane helix</keyword>
<proteinExistence type="predicted"/>
<evidence type="ECO:0000313" key="2">
    <source>
        <dbReference type="EMBL" id="KJY60418.1"/>
    </source>
</evidence>
<dbReference type="AlphaFoldDB" id="A0A0F4LQ31"/>
<name>A0A0F4LQ31_9LACO</name>
<dbReference type="Proteomes" id="UP000033558">
    <property type="component" value="Unassembled WGS sequence"/>
</dbReference>
<dbReference type="STRING" id="1218492.JG30_15400"/>
<gene>
    <name evidence="2" type="ORF">JG30_15400</name>
</gene>
<keyword evidence="1" id="KW-0472">Membrane</keyword>
<dbReference type="EMBL" id="JXJQ01000011">
    <property type="protein sequence ID" value="KJY60418.1"/>
    <property type="molecule type" value="Genomic_DNA"/>
</dbReference>
<accession>A0A0F4LQ31</accession>
<dbReference type="HOGENOM" id="CLU_119961_1_0_9"/>
<dbReference type="NCBIfam" id="NF033218">
    <property type="entry name" value="anchor_AmaP"/>
    <property type="match status" value="1"/>
</dbReference>